<dbReference type="EMBL" id="JBHUIK010000013">
    <property type="protein sequence ID" value="MFD2217083.1"/>
    <property type="molecule type" value="Genomic_DNA"/>
</dbReference>
<dbReference type="Pfam" id="PF08338">
    <property type="entry name" value="DUF1731"/>
    <property type="match status" value="1"/>
</dbReference>
<evidence type="ECO:0000259" key="3">
    <source>
        <dbReference type="Pfam" id="PF08338"/>
    </source>
</evidence>
<reference evidence="5" key="1">
    <citation type="journal article" date="2019" name="Int. J. Syst. Evol. Microbiol.">
        <title>The Global Catalogue of Microorganisms (GCM) 10K type strain sequencing project: providing services to taxonomists for standard genome sequencing and annotation.</title>
        <authorList>
            <consortium name="The Broad Institute Genomics Platform"/>
            <consortium name="The Broad Institute Genome Sequencing Center for Infectious Disease"/>
            <person name="Wu L."/>
            <person name="Ma J."/>
        </authorList>
    </citation>
    <scope>NUCLEOTIDE SEQUENCE [LARGE SCALE GENOMIC DNA]</scope>
    <source>
        <strain evidence="5">CGMCC 1.15474</strain>
    </source>
</reference>
<evidence type="ECO:0000259" key="2">
    <source>
        <dbReference type="Pfam" id="PF01370"/>
    </source>
</evidence>
<dbReference type="Proteomes" id="UP001597318">
    <property type="component" value="Unassembled WGS sequence"/>
</dbReference>
<dbReference type="InterPro" id="IPR036291">
    <property type="entry name" value="NAD(P)-bd_dom_sf"/>
</dbReference>
<dbReference type="Pfam" id="PF01370">
    <property type="entry name" value="Epimerase"/>
    <property type="match status" value="1"/>
</dbReference>
<keyword evidence="5" id="KW-1185">Reference proteome</keyword>
<feature type="domain" description="NAD-dependent epimerase/dehydratase" evidence="2">
    <location>
        <begin position="3"/>
        <end position="215"/>
    </location>
</feature>
<organism evidence="4 5">
    <name type="scientific">Metabacillus endolithicus</name>
    <dbReference type="NCBI Taxonomy" id="1535204"/>
    <lineage>
        <taxon>Bacteria</taxon>
        <taxon>Bacillati</taxon>
        <taxon>Bacillota</taxon>
        <taxon>Bacilli</taxon>
        <taxon>Bacillales</taxon>
        <taxon>Bacillaceae</taxon>
        <taxon>Metabacillus</taxon>
    </lineage>
</organism>
<sequence length="300" mass="32975">MKIAISGGTGFVGKHLTQHFLSKGYSVYILTRSKKTSSENNLHYVQWLSESSNPTSALEGVDVVINLAGKTINTRWTEKAKKEIVDSRVESTKAIYTIINSLKKRPSVFINASAIGIYGTSVDQTFTETSTIKGTDFLAKTVEVWEKEANKVNELGVRTVLTRFGIVLGEGGALPKMVLPYKLFAGGPLGSGQQWVSWIHIDDLVHLIHHIIHTPKITGPVNAVAPNPVQMNQFGKTIAKKLQRPHWLPAPSFALKALLGEMSLLLLKGQRVLPEKALTSQYQFIHPSLDNALGDILKSQ</sequence>
<accession>A0ABW5C4A8</accession>
<feature type="domain" description="DUF1731" evidence="3">
    <location>
        <begin position="250"/>
        <end position="296"/>
    </location>
</feature>
<dbReference type="CDD" id="cd05242">
    <property type="entry name" value="SDR_a8"/>
    <property type="match status" value="1"/>
</dbReference>
<name>A0ABW5C4A8_9BACI</name>
<dbReference type="Gene3D" id="3.40.50.720">
    <property type="entry name" value="NAD(P)-binding Rossmann-like Domain"/>
    <property type="match status" value="1"/>
</dbReference>
<dbReference type="RefSeq" id="WP_247339581.1">
    <property type="nucleotide sequence ID" value="NZ_CP095550.1"/>
</dbReference>
<dbReference type="NCBIfam" id="TIGR01777">
    <property type="entry name" value="yfcH"/>
    <property type="match status" value="1"/>
</dbReference>
<gene>
    <name evidence="4" type="ORF">ACFSKK_25865</name>
</gene>
<dbReference type="InterPro" id="IPR013549">
    <property type="entry name" value="DUF1731"/>
</dbReference>
<dbReference type="SUPFAM" id="SSF51735">
    <property type="entry name" value="NAD(P)-binding Rossmann-fold domains"/>
    <property type="match status" value="1"/>
</dbReference>
<comment type="caution">
    <text evidence="4">The sequence shown here is derived from an EMBL/GenBank/DDBJ whole genome shotgun (WGS) entry which is preliminary data.</text>
</comment>
<proteinExistence type="inferred from homology"/>
<evidence type="ECO:0000256" key="1">
    <source>
        <dbReference type="ARBA" id="ARBA00009353"/>
    </source>
</evidence>
<comment type="similarity">
    <text evidence="1">Belongs to the NAD(P)-dependent epimerase/dehydratase family. SDR39U1 subfamily.</text>
</comment>
<dbReference type="PANTHER" id="PTHR11092:SF0">
    <property type="entry name" value="EPIMERASE FAMILY PROTEIN SDR39U1"/>
    <property type="match status" value="1"/>
</dbReference>
<evidence type="ECO:0000313" key="5">
    <source>
        <dbReference type="Proteomes" id="UP001597318"/>
    </source>
</evidence>
<protein>
    <submittedName>
        <fullName evidence="4">TIGR01777 family oxidoreductase</fullName>
    </submittedName>
</protein>
<dbReference type="InterPro" id="IPR010099">
    <property type="entry name" value="SDR39U1"/>
</dbReference>
<dbReference type="PANTHER" id="PTHR11092">
    <property type="entry name" value="SUGAR NUCLEOTIDE EPIMERASE RELATED"/>
    <property type="match status" value="1"/>
</dbReference>
<dbReference type="InterPro" id="IPR001509">
    <property type="entry name" value="Epimerase_deHydtase"/>
</dbReference>
<evidence type="ECO:0000313" key="4">
    <source>
        <dbReference type="EMBL" id="MFD2217083.1"/>
    </source>
</evidence>